<keyword evidence="7 12" id="KW-0808">Transferase</keyword>
<reference evidence="12 13" key="1">
    <citation type="journal article" date="2018" name="Mol. Biol. Evol.">
        <title>Analysis of the draft genome of the red seaweed Gracilariopsis chorda provides insights into genome size evolution in Rhodophyta.</title>
        <authorList>
            <person name="Lee J."/>
            <person name="Yang E.C."/>
            <person name="Graf L."/>
            <person name="Yang J.H."/>
            <person name="Qiu H."/>
            <person name="Zel Zion U."/>
            <person name="Chan C.X."/>
            <person name="Stephens T.G."/>
            <person name="Weber A.P.M."/>
            <person name="Boo G.H."/>
            <person name="Boo S.M."/>
            <person name="Kim K.M."/>
            <person name="Shin Y."/>
            <person name="Jung M."/>
            <person name="Lee S.J."/>
            <person name="Yim H.S."/>
            <person name="Lee J.H."/>
            <person name="Bhattacharya D."/>
            <person name="Yoon H.S."/>
        </authorList>
    </citation>
    <scope>NUCLEOTIDE SEQUENCE [LARGE SCALE GENOMIC DNA]</scope>
    <source>
        <strain evidence="12 13">SKKU-2015</strain>
        <tissue evidence="12">Whole body</tissue>
    </source>
</reference>
<dbReference type="InterPro" id="IPR017853">
    <property type="entry name" value="GH"/>
</dbReference>
<evidence type="ECO:0000256" key="6">
    <source>
        <dbReference type="ARBA" id="ARBA00022676"/>
    </source>
</evidence>
<comment type="caution">
    <text evidence="12">The sequence shown here is derived from an EMBL/GenBank/DDBJ whole genome shotgun (WGS) entry which is preliminary data.</text>
</comment>
<evidence type="ECO:0000256" key="9">
    <source>
        <dbReference type="ARBA" id="ARBA00031423"/>
    </source>
</evidence>
<dbReference type="Pfam" id="PF00686">
    <property type="entry name" value="CBM_20"/>
    <property type="match status" value="1"/>
</dbReference>
<name>A0A2V3IHU1_9FLOR</name>
<protein>
    <recommendedName>
        <fullName evidence="4">4-alpha-glucanotransferase</fullName>
        <ecNumber evidence="4">2.4.1.25</ecNumber>
    </recommendedName>
    <alternativeName>
        <fullName evidence="9">Amylomaltase</fullName>
    </alternativeName>
    <alternativeName>
        <fullName evidence="10">Disproportionating enzyme</fullName>
    </alternativeName>
</protein>
<dbReference type="GO" id="GO:0005975">
    <property type="term" value="P:carbohydrate metabolic process"/>
    <property type="evidence" value="ECO:0007669"/>
    <property type="project" value="InterPro"/>
</dbReference>
<evidence type="ECO:0000256" key="7">
    <source>
        <dbReference type="ARBA" id="ARBA00022679"/>
    </source>
</evidence>
<proteinExistence type="inferred from homology"/>
<feature type="domain" description="CBM20" evidence="11">
    <location>
        <begin position="177"/>
        <end position="290"/>
    </location>
</feature>
<evidence type="ECO:0000259" key="11">
    <source>
        <dbReference type="PROSITE" id="PS51166"/>
    </source>
</evidence>
<organism evidence="12 13">
    <name type="scientific">Gracilariopsis chorda</name>
    <dbReference type="NCBI Taxonomy" id="448386"/>
    <lineage>
        <taxon>Eukaryota</taxon>
        <taxon>Rhodophyta</taxon>
        <taxon>Florideophyceae</taxon>
        <taxon>Rhodymeniophycidae</taxon>
        <taxon>Gracilariales</taxon>
        <taxon>Gracilariaceae</taxon>
        <taxon>Gracilariopsis</taxon>
    </lineage>
</organism>
<dbReference type="AlphaFoldDB" id="A0A2V3IHU1"/>
<comment type="subcellular location">
    <subcellularLocation>
        <location evidence="2">Cytoplasm</location>
    </subcellularLocation>
</comment>
<gene>
    <name evidence="12" type="ORF">BWQ96_08596</name>
</gene>
<evidence type="ECO:0000256" key="3">
    <source>
        <dbReference type="ARBA" id="ARBA00005684"/>
    </source>
</evidence>
<sequence length="969" mass="112015">MDALAFAAANGKRSATSSSSSSLPNGNARAPAASLTLRFCVTASTTPGQHVFLCLQNGQPTTTIDTRNAVSLSFESPGVWTAQVVRPVSLHSLKYKYFIKEHDLVVWESGSFRQLCISDYTLCERLLVRDVWRAAPDVSRELFATSAFTDVVFRRDKRQSKTQFEQMQTHAIHHSQQLTSPSFIVRFTAFAPRVQPGDQICVLGDCEQLANSNASRAIPLCDYHAPEWSVCVAFPADVTHINYRFVIRRDGIPLIEDSVHRVLQLNHEDKRFVTTSQSQPGAQNALPFICAPCETGFQFPTKWKGAGIALPVFSIRSTTSCGVGEFTDLPKVVDFCKKAGYQLLQLLPVNDTTANNTAKDSYPYSAVSSFALHPQYLNIDALGDLPPHLNSEYETTRKQLNELPEIDYVKVITAKLSFIKRMYTLQRDDFLKSRPFLDWFEQHQAWLVPYALFRFFMEINGSAKYDQWGARSSVTLEEMKKLASPHTFHFEYLALTYYTQYHLHKQLKAAADYAATHQVVFKGDLPIGVNRYCADTWVNPHLFRLHMQAGAPPDFFSVHGQNWFFPTYHWDAMKQDNYAWWRSRLGHMSNYFHAYRIDHILGFFRIWEIPDKYRTGMAGRFYPAYGVTRQELESLGLWDIERYTKPYITDGLLHEMFHEHWWKIKERFFEPIYDRLRFKEEYNTETKMVQALQLPSDAPETEREYGEFVLKQMVALFNNVCLLDDVGDPNVFHPRFKLHTTTSYMELPSEDWKRALHHLHDDYMYHRQDELWKKNGLERLPMMKSASQMLVCGEDLGLIPKCVPSVMKETCILSLAVQRMPDGDAEFGIPSEYKYECVATTSSHDTSTFRGWWEEMPADQRLRYWQEVMKQDGRNPPPTECQTEVCEWAIKDHLECPAMWTIFPLQDLLGIDTKLRRKNAAEEQINDPSNPSHIWRFRLHLNIEDLLKSEEFVKRLANMNKKANRGATY</sequence>
<dbReference type="PANTHER" id="PTHR32518">
    <property type="match status" value="1"/>
</dbReference>
<comment type="catalytic activity">
    <reaction evidence="1">
        <text>Transfers a segment of a (1-&gt;4)-alpha-D-glucan to a new position in an acceptor, which may be glucose or a (1-&gt;4)-alpha-D-glucan.</text>
        <dbReference type="EC" id="2.4.1.25"/>
    </reaction>
</comment>
<dbReference type="GO" id="GO:0005737">
    <property type="term" value="C:cytoplasm"/>
    <property type="evidence" value="ECO:0007669"/>
    <property type="project" value="UniProtKB-SubCell"/>
</dbReference>
<evidence type="ECO:0000256" key="10">
    <source>
        <dbReference type="ARBA" id="ARBA00031501"/>
    </source>
</evidence>
<evidence type="ECO:0000313" key="12">
    <source>
        <dbReference type="EMBL" id="PXF41675.1"/>
    </source>
</evidence>
<dbReference type="Gene3D" id="2.60.40.10">
    <property type="entry name" value="Immunoglobulins"/>
    <property type="match status" value="2"/>
</dbReference>
<dbReference type="Proteomes" id="UP000247409">
    <property type="component" value="Unassembled WGS sequence"/>
</dbReference>
<evidence type="ECO:0000256" key="8">
    <source>
        <dbReference type="ARBA" id="ARBA00023277"/>
    </source>
</evidence>
<feature type="domain" description="CBM20" evidence="11">
    <location>
        <begin position="29"/>
        <end position="134"/>
    </location>
</feature>
<dbReference type="InterPro" id="IPR002044">
    <property type="entry name" value="CBM20"/>
</dbReference>
<keyword evidence="5" id="KW-0963">Cytoplasm</keyword>
<evidence type="ECO:0000256" key="4">
    <source>
        <dbReference type="ARBA" id="ARBA00012560"/>
    </source>
</evidence>
<dbReference type="InterPro" id="IPR003385">
    <property type="entry name" value="Glyco_hydro_77"/>
</dbReference>
<evidence type="ECO:0000313" key="13">
    <source>
        <dbReference type="Proteomes" id="UP000247409"/>
    </source>
</evidence>
<dbReference type="GO" id="GO:0004134">
    <property type="term" value="F:4-alpha-glucanotransferase activity"/>
    <property type="evidence" value="ECO:0007669"/>
    <property type="project" value="UniProtKB-EC"/>
</dbReference>
<accession>A0A2V3IHU1</accession>
<dbReference type="EMBL" id="NBIV01000203">
    <property type="protein sequence ID" value="PXF41675.1"/>
    <property type="molecule type" value="Genomic_DNA"/>
</dbReference>
<evidence type="ECO:0000256" key="5">
    <source>
        <dbReference type="ARBA" id="ARBA00022490"/>
    </source>
</evidence>
<dbReference type="SUPFAM" id="SSF49452">
    <property type="entry name" value="Starch-binding domain-like"/>
    <property type="match status" value="2"/>
</dbReference>
<dbReference type="PANTHER" id="PTHR32518:SF3">
    <property type="entry name" value="4-ALPHA-GLUCANOTRANSFERASE"/>
    <property type="match status" value="1"/>
</dbReference>
<dbReference type="PROSITE" id="PS51166">
    <property type="entry name" value="CBM20"/>
    <property type="match status" value="2"/>
</dbReference>
<evidence type="ECO:0000256" key="2">
    <source>
        <dbReference type="ARBA" id="ARBA00004496"/>
    </source>
</evidence>
<dbReference type="SUPFAM" id="SSF51445">
    <property type="entry name" value="(Trans)glycosidases"/>
    <property type="match status" value="1"/>
</dbReference>
<keyword evidence="6" id="KW-0328">Glycosyltransferase</keyword>
<dbReference type="Pfam" id="PF02446">
    <property type="entry name" value="Glyco_hydro_77"/>
    <property type="match status" value="1"/>
</dbReference>
<dbReference type="Gene3D" id="3.20.20.80">
    <property type="entry name" value="Glycosidases"/>
    <property type="match status" value="2"/>
</dbReference>
<dbReference type="EC" id="2.4.1.25" evidence="4"/>
<dbReference type="InterPro" id="IPR013783">
    <property type="entry name" value="Ig-like_fold"/>
</dbReference>
<keyword evidence="13" id="KW-1185">Reference proteome</keyword>
<dbReference type="GO" id="GO:2001070">
    <property type="term" value="F:starch binding"/>
    <property type="evidence" value="ECO:0007669"/>
    <property type="project" value="InterPro"/>
</dbReference>
<dbReference type="STRING" id="448386.A0A2V3IHU1"/>
<comment type="similarity">
    <text evidence="3">Belongs to the disproportionating enzyme family.</text>
</comment>
<dbReference type="InterPro" id="IPR013784">
    <property type="entry name" value="Carb-bd-like_fold"/>
</dbReference>
<keyword evidence="8" id="KW-0119">Carbohydrate metabolism</keyword>
<dbReference type="SMART" id="SM01065">
    <property type="entry name" value="CBM_2"/>
    <property type="match status" value="2"/>
</dbReference>
<dbReference type="OrthoDB" id="6123450at2759"/>
<evidence type="ECO:0000256" key="1">
    <source>
        <dbReference type="ARBA" id="ARBA00000439"/>
    </source>
</evidence>